<evidence type="ECO:0000313" key="1">
    <source>
        <dbReference type="EMBL" id="KAJ3114749.1"/>
    </source>
</evidence>
<comment type="caution">
    <text evidence="1">The sequence shown here is derived from an EMBL/GenBank/DDBJ whole genome shotgun (WGS) entry which is preliminary data.</text>
</comment>
<dbReference type="AlphaFoldDB" id="A0AAD5XAY7"/>
<keyword evidence="2" id="KW-1185">Reference proteome</keyword>
<evidence type="ECO:0000313" key="2">
    <source>
        <dbReference type="Proteomes" id="UP001211907"/>
    </source>
</evidence>
<gene>
    <name evidence="1" type="ORF">HK100_001568</name>
</gene>
<proteinExistence type="predicted"/>
<organism evidence="1 2">
    <name type="scientific">Physocladia obscura</name>
    <dbReference type="NCBI Taxonomy" id="109957"/>
    <lineage>
        <taxon>Eukaryota</taxon>
        <taxon>Fungi</taxon>
        <taxon>Fungi incertae sedis</taxon>
        <taxon>Chytridiomycota</taxon>
        <taxon>Chytridiomycota incertae sedis</taxon>
        <taxon>Chytridiomycetes</taxon>
        <taxon>Chytridiales</taxon>
        <taxon>Chytriomycetaceae</taxon>
        <taxon>Physocladia</taxon>
    </lineage>
</organism>
<sequence length="183" mass="20517">MAEPDIAGRHTVACAGVPIVRRATSNPQTLHHSIYNQSIRDNSKSSNAIKYRPLRIPMIPLTSISRTKNTHTLPLAPPKMISVRHTTANLMNSQSHSRSILPGNIHDRRLDADEQQQQQRPSLRKLEKKLKRISIQMDGLKLLEEEQDSVEDETESFVVPNMVGGVVLPSRSFLKQGSRNTVS</sequence>
<accession>A0AAD5XAY7</accession>
<dbReference type="EMBL" id="JADGJH010001343">
    <property type="protein sequence ID" value="KAJ3114749.1"/>
    <property type="molecule type" value="Genomic_DNA"/>
</dbReference>
<protein>
    <submittedName>
        <fullName evidence="1">Uncharacterized protein</fullName>
    </submittedName>
</protein>
<name>A0AAD5XAY7_9FUNG</name>
<dbReference type="Proteomes" id="UP001211907">
    <property type="component" value="Unassembled WGS sequence"/>
</dbReference>
<reference evidence="1" key="1">
    <citation type="submission" date="2020-05" db="EMBL/GenBank/DDBJ databases">
        <title>Phylogenomic resolution of chytrid fungi.</title>
        <authorList>
            <person name="Stajich J.E."/>
            <person name="Amses K."/>
            <person name="Simmons R."/>
            <person name="Seto K."/>
            <person name="Myers J."/>
            <person name="Bonds A."/>
            <person name="Quandt C.A."/>
            <person name="Barry K."/>
            <person name="Liu P."/>
            <person name="Grigoriev I."/>
            <person name="Longcore J.E."/>
            <person name="James T.Y."/>
        </authorList>
    </citation>
    <scope>NUCLEOTIDE SEQUENCE</scope>
    <source>
        <strain evidence="1">JEL0513</strain>
    </source>
</reference>